<evidence type="ECO:0000313" key="4">
    <source>
        <dbReference type="Proteomes" id="UP001163285"/>
    </source>
</evidence>
<feature type="compositionally biased region" description="Polar residues" evidence="1">
    <location>
        <begin position="473"/>
        <end position="492"/>
    </location>
</feature>
<evidence type="ECO:0000256" key="1">
    <source>
        <dbReference type="SAM" id="MobiDB-lite"/>
    </source>
</evidence>
<organism evidence="3 4">
    <name type="scientific">Aeromonas caviae</name>
    <name type="common">Aeromonas punctata</name>
    <dbReference type="NCBI Taxonomy" id="648"/>
    <lineage>
        <taxon>Bacteria</taxon>
        <taxon>Pseudomonadati</taxon>
        <taxon>Pseudomonadota</taxon>
        <taxon>Gammaproteobacteria</taxon>
        <taxon>Aeromonadales</taxon>
        <taxon>Aeromonadaceae</taxon>
        <taxon>Aeromonas</taxon>
    </lineage>
</organism>
<dbReference type="AlphaFoldDB" id="A0AAF0JZ33"/>
<name>A0AAF0JZ33_AERCA</name>
<proteinExistence type="predicted"/>
<accession>A0AAF0JZ33</accession>
<evidence type="ECO:0000313" key="3">
    <source>
        <dbReference type="EMBL" id="WGC86034.1"/>
    </source>
</evidence>
<dbReference type="InterPro" id="IPR028943">
    <property type="entry name" value="ZorC_EH_Signature_dom"/>
</dbReference>
<reference evidence="3" key="1">
    <citation type="submission" date="2023-04" db="EMBL/GenBank/DDBJ databases">
        <title>Whole Genome Sequence of Multi-drug resistant Aeromonas caviae as a gut pathogen in newborn.</title>
        <authorList>
            <person name="Jadhav S.V."/>
            <person name="Saroj S.D."/>
            <person name="Saha U.B."/>
            <person name="Sen S."/>
            <person name="Kher A."/>
        </authorList>
    </citation>
    <scope>NUCLEOTIDE SEQUENCE</scope>
    <source>
        <strain evidence="3">SVJ23</strain>
    </source>
</reference>
<gene>
    <name evidence="3" type="ORF">OJY61_22350</name>
</gene>
<sequence length="559" mass="64507">MSKLEILTERLGATLLRWDGGRLKLSSSLSFSKLTQQAEQACAQFGNTTAPPPPPLEQRLNAFIKLRRTPVQMQLCDWRLVAWGLADLVPTYARAIEDTALFTVILKEFNARLTADTLNRKMWFGLLSSYLSYKPEAQSGLECWKQLRELLKRAFEQFKGQQKSPKRWIAVVEQYRDIFSDAPGKQLAKELSEDKVDALQVFKTYLPIPDESWFWKSMINNHLNVVTALNDEAFVTRIEPMLAMTSILPSVADTVLARLLTRYAESSQHDQSHRVLKEAALQRWGSPQIGSSRNRWSVNVEDFVCKMVMRWFAKEDLETFFKLLQGESGVDQDRLGYWLRFVDQIGFTRLVLGPLAMNDYSSDFVEFRQKNKDRISQLRGGTSEDNAFIMQIGDYVIVEFSRKGNACYFRPYDQNLPFKLDTKILELNSVLKRKSKGYESLPHTPTYRGWWHKYDRWFAERGIYPDKQPPMKQPSNKLSYVRQPQQGSTSPMPNKGSIEQAISQALQFIEAESVKFSITDFRDNGGAFWLMIPTPSQGLQNRLLGLGFQYKQGRGYWIK</sequence>
<evidence type="ECO:0000259" key="2">
    <source>
        <dbReference type="Pfam" id="PF15611"/>
    </source>
</evidence>
<feature type="domain" description="Zorya protein ZorC EH" evidence="2">
    <location>
        <begin position="35"/>
        <end position="410"/>
    </location>
</feature>
<dbReference type="RefSeq" id="WP_050541067.1">
    <property type="nucleotide sequence ID" value="NZ_AP019195.1"/>
</dbReference>
<feature type="region of interest" description="Disordered" evidence="1">
    <location>
        <begin position="468"/>
        <end position="495"/>
    </location>
</feature>
<dbReference type="Pfam" id="PF15611">
    <property type="entry name" value="EH_Signature"/>
    <property type="match status" value="1"/>
</dbReference>
<dbReference type="EMBL" id="CP110176">
    <property type="protein sequence ID" value="WGC86034.1"/>
    <property type="molecule type" value="Genomic_DNA"/>
</dbReference>
<dbReference type="Proteomes" id="UP001163285">
    <property type="component" value="Chromosome"/>
</dbReference>
<protein>
    <submittedName>
        <fullName evidence="3">EH signature domain-containing protein</fullName>
    </submittedName>
</protein>